<dbReference type="OrthoDB" id="9791166at2"/>
<gene>
    <name evidence="2" type="ORF">NWI01_32350</name>
</gene>
<proteinExistence type="predicted"/>
<dbReference type="AlphaFoldDB" id="A0A4Y3WEM4"/>
<dbReference type="Pfam" id="PF03929">
    <property type="entry name" value="PepSY_TM"/>
    <property type="match status" value="1"/>
</dbReference>
<evidence type="ECO:0000313" key="3">
    <source>
        <dbReference type="Proteomes" id="UP000318825"/>
    </source>
</evidence>
<keyword evidence="1" id="KW-0472">Membrane</keyword>
<organism evidence="2 3">
    <name type="scientific">Nitrobacter winogradskyi</name>
    <name type="common">Nitrobacter agilis</name>
    <dbReference type="NCBI Taxonomy" id="913"/>
    <lineage>
        <taxon>Bacteria</taxon>
        <taxon>Pseudomonadati</taxon>
        <taxon>Pseudomonadota</taxon>
        <taxon>Alphaproteobacteria</taxon>
        <taxon>Hyphomicrobiales</taxon>
        <taxon>Nitrobacteraceae</taxon>
        <taxon>Nitrobacter</taxon>
    </lineage>
</organism>
<keyword evidence="1" id="KW-1133">Transmembrane helix</keyword>
<dbReference type="PANTHER" id="PTHR34219">
    <property type="entry name" value="IRON-REGULATED INNER MEMBRANE PROTEIN-RELATED"/>
    <property type="match status" value="1"/>
</dbReference>
<dbReference type="PANTHER" id="PTHR34219:SF1">
    <property type="entry name" value="PEPSY DOMAIN-CONTAINING PROTEIN"/>
    <property type="match status" value="1"/>
</dbReference>
<dbReference type="Proteomes" id="UP000318825">
    <property type="component" value="Unassembled WGS sequence"/>
</dbReference>
<dbReference type="RefSeq" id="WP_141385075.1">
    <property type="nucleotide sequence ID" value="NZ_BJNF01000102.1"/>
</dbReference>
<feature type="transmembrane region" description="Helical" evidence="1">
    <location>
        <begin position="454"/>
        <end position="483"/>
    </location>
</feature>
<evidence type="ECO:0008006" key="4">
    <source>
        <dbReference type="Google" id="ProtNLM"/>
    </source>
</evidence>
<accession>A0A4Y3WEM4</accession>
<feature type="transmembrane region" description="Helical" evidence="1">
    <location>
        <begin position="227"/>
        <end position="250"/>
    </location>
</feature>
<dbReference type="InterPro" id="IPR005625">
    <property type="entry name" value="PepSY-ass_TM"/>
</dbReference>
<protein>
    <recommendedName>
        <fullName evidence="4">PepSY domain-containing protein</fullName>
    </recommendedName>
</protein>
<name>A0A4Y3WEM4_NITWI</name>
<feature type="transmembrane region" description="Helical" evidence="1">
    <location>
        <begin position="412"/>
        <end position="434"/>
    </location>
</feature>
<sequence>MSNSFSALALHRTVWRWHFYAGLVVAPFMFVLAVTGAIYLFNDEINDVLHRDLRIVAPVSEPVPLSEMAEAAITAYPGGKVTRIDTARATNRSVEVFVTPAAGDPIRVFVDPGTGRVLGSYVYARTLVGFADVAHGSLMLGSIGDNIVELAACWGFILVATGLYLWWPRGRFRLGGLLYPRIIAFSSEVESGSRKENASKHKDRDFHRFREAVKVSSRRGRPFWKEWHAVVGMWSALLIMFLILTGLPWASFWGDLLRRGTDLAGIGYPASHRLHGAAPSTTTVKDAVGKAAPWTLEQAPIPDSDPHAGHHGHITSEPAAKRSLDVDDVAAILTREGLMAPYRLILPKNASGVFTAFSYPDQPETQRTLHVDQYSGRVVGDIHFTDYGWAAKAVELGVQIHMGNYFGRLNQIVMLIPCVGIIVLTITGPLMWWRRRPKGEFAAPQPLSSPRLRTSAMIVIGLCVIFPLAGASLALAMIADWVWEQSPVYRIRPGQ</sequence>
<keyword evidence="1" id="KW-0812">Transmembrane</keyword>
<comment type="caution">
    <text evidence="2">The sequence shown here is derived from an EMBL/GenBank/DDBJ whole genome shotgun (WGS) entry which is preliminary data.</text>
</comment>
<evidence type="ECO:0000256" key="1">
    <source>
        <dbReference type="SAM" id="Phobius"/>
    </source>
</evidence>
<feature type="transmembrane region" description="Helical" evidence="1">
    <location>
        <begin position="147"/>
        <end position="167"/>
    </location>
</feature>
<dbReference type="EMBL" id="BJNF01000102">
    <property type="protein sequence ID" value="GEC17343.1"/>
    <property type="molecule type" value="Genomic_DNA"/>
</dbReference>
<feature type="transmembrane region" description="Helical" evidence="1">
    <location>
        <begin position="20"/>
        <end position="41"/>
    </location>
</feature>
<reference evidence="2 3" key="1">
    <citation type="submission" date="2019-06" db="EMBL/GenBank/DDBJ databases">
        <title>Whole genome shotgun sequence of Nitrobacter winogradskyi NBRC 14297.</title>
        <authorList>
            <person name="Hosoyama A."/>
            <person name="Uohara A."/>
            <person name="Ohji S."/>
            <person name="Ichikawa N."/>
        </authorList>
    </citation>
    <scope>NUCLEOTIDE SEQUENCE [LARGE SCALE GENOMIC DNA]</scope>
    <source>
        <strain evidence="2 3">NBRC 14297</strain>
    </source>
</reference>
<evidence type="ECO:0000313" key="2">
    <source>
        <dbReference type="EMBL" id="GEC17343.1"/>
    </source>
</evidence>